<keyword evidence="2" id="KW-1133">Transmembrane helix</keyword>
<organism evidence="4 5">
    <name type="scientific">Bodo saltans</name>
    <name type="common">Flagellated protozoan</name>
    <dbReference type="NCBI Taxonomy" id="75058"/>
    <lineage>
        <taxon>Eukaryota</taxon>
        <taxon>Discoba</taxon>
        <taxon>Euglenozoa</taxon>
        <taxon>Kinetoplastea</taxon>
        <taxon>Metakinetoplastina</taxon>
        <taxon>Eubodonida</taxon>
        <taxon>Bodonidae</taxon>
        <taxon>Bodo</taxon>
    </lineage>
</organism>
<sequence>MLRAAFCVAFALTVYLSFSTDTASSQGNAANITYVSGTCKKTTPDFNMSTFYNQESMLVSSFDGIDISGSDWDLGRDGAFVGYNVFFCAPGNQPPEGFFTLIEQKGFSITRSCNTAGLLTYPAYHVFIIFDYVGDRTVLSTADAIAIRNFYMIGGGIYALTDNCPHFRNANVMYNSMPHPINKFYMRFNNAITPYPLRNGNPVGNNQFGHHPTFTGIPELSAGHSLSIPYYDGQLGIGVFAPMATIVISKVPSRCDFEGSAPYVFSHATIMYVDPPVQLVNYSESCNWGRIIHDTGFTRYYVDPMRTGSHRLAANVVVWLLNIERVLERKASGTPLNSTDTSNCAKAFNTSVANSSSTEVDVNKTQVLGCSNGDAVTLKSPAMMCRVGFAGGADAPACLALIVTEGQGTTCVVDIQNAKIGTYWIMVDGKNSSLQFSVTAASLTPRGTITAVSGTCVKLSDTAVSGCTDGSSITIDWTLPYPRELTLGLGSSVSVCSTFAVSGTNVYCVLRGLNKLAKGRYQSYINGVSTGIPLTIQTDIASLNRALCSGSHTISPQASSEVTSTLTIFPTKSPSSTVTLVETFTTSHAFSASTSMSVSATQSGSLTLDRSATVTTTGTLLISPSSILSRSHSVFVTATVDRILSSTLSPSRAVTNTTNLNITTTVALTISTSISSTANVSRTHTGALTLSHSWGCVDGTSLATVLQPYAGGTGGAFLVERVQDSDIRNGTVLVLNNFPTLPSNAKAPALHVPWFERWEVRAQVEVVSCPNQNGFADPVTRAVPVIIIFPDGMQAAETSSTSPATTTRAIVVIPPIPGYRIYSQESVLLNVHLGDLTLGSLCGDGGDKGGNGTSRSVTMMTLLVDVNVDELLASAQAVVTPVIAVMTAAVPFAAPDLQAMVAIALMPCSNSYQKRTFAMFRALSVFTLDDSFEGVLWGNLIANVAGLGLHMAVIGVVSVVKHLPVAEAAVTARFPGLYLLLVWQLTFASNVFAAVQLLADSGTTDANKGLAGGILFVFCVAIPGSVIAYVSLRVEAAYYVYEYHKWRRADTKLRVRLLSRVLLPVGRWEPREVRRRIGSFVTLQSRPERCWMVLPLVSPSLVALFSLVRYQSDATCVYVFIVLALLHAVLIGLVIFFKPLRSMIEDWFAAAGFSLTTLYLCFTAVNLAYPRLKSLETAVAVAVMCQTALLFVRMCYHVSHIFIARRLADVVPRVLLFEWFRGKVRFEDDVDLERCRNLADKEEHTVSSKLFEELNAALMGTDDDDVELFELPSEGNDYKGDFVIPTIGQDESVNIGEGEDDSPNNDILRNESGGGHHARKKPLRHGEEKISNDEFMSLLDTMEADEQ</sequence>
<protein>
    <submittedName>
        <fullName evidence="4">Membrane-associated protein, putative</fullName>
    </submittedName>
</protein>
<evidence type="ECO:0000256" key="2">
    <source>
        <dbReference type="SAM" id="Phobius"/>
    </source>
</evidence>
<keyword evidence="2" id="KW-0472">Membrane</keyword>
<evidence type="ECO:0000313" key="5">
    <source>
        <dbReference type="Proteomes" id="UP000051952"/>
    </source>
</evidence>
<feature type="transmembrane region" description="Helical" evidence="2">
    <location>
        <begin position="1117"/>
        <end position="1136"/>
    </location>
</feature>
<accession>A0A0S4JDI5</accession>
<evidence type="ECO:0000256" key="3">
    <source>
        <dbReference type="SAM" id="SignalP"/>
    </source>
</evidence>
<keyword evidence="2" id="KW-0812">Transmembrane</keyword>
<evidence type="ECO:0000256" key="1">
    <source>
        <dbReference type="SAM" id="MobiDB-lite"/>
    </source>
</evidence>
<dbReference type="OrthoDB" id="251612at2759"/>
<proteinExistence type="predicted"/>
<reference evidence="5" key="1">
    <citation type="submission" date="2015-09" db="EMBL/GenBank/DDBJ databases">
        <authorList>
            <consortium name="Pathogen Informatics"/>
        </authorList>
    </citation>
    <scope>NUCLEOTIDE SEQUENCE [LARGE SCALE GENOMIC DNA]</scope>
    <source>
        <strain evidence="5">Lake Konstanz</strain>
    </source>
</reference>
<feature type="transmembrane region" description="Helical" evidence="2">
    <location>
        <begin position="936"/>
        <end position="957"/>
    </location>
</feature>
<dbReference type="EMBL" id="CYKH01001285">
    <property type="protein sequence ID" value="CUG86368.1"/>
    <property type="molecule type" value="Genomic_DNA"/>
</dbReference>
<keyword evidence="5" id="KW-1185">Reference proteome</keyword>
<name>A0A0S4JDI5_BODSA</name>
<dbReference type="VEuPathDB" id="TriTrypDB:BSAL_92780"/>
<keyword evidence="3" id="KW-0732">Signal</keyword>
<evidence type="ECO:0000313" key="4">
    <source>
        <dbReference type="EMBL" id="CUG86368.1"/>
    </source>
</evidence>
<feature type="transmembrane region" description="Helical" evidence="2">
    <location>
        <begin position="977"/>
        <end position="998"/>
    </location>
</feature>
<feature type="region of interest" description="Disordered" evidence="1">
    <location>
        <begin position="1292"/>
        <end position="1347"/>
    </location>
</feature>
<feature type="signal peptide" evidence="3">
    <location>
        <begin position="1"/>
        <end position="19"/>
    </location>
</feature>
<gene>
    <name evidence="4" type="ORF">BSAL_92780</name>
</gene>
<feature type="transmembrane region" description="Helical" evidence="2">
    <location>
        <begin position="1010"/>
        <end position="1032"/>
    </location>
</feature>
<dbReference type="Proteomes" id="UP000051952">
    <property type="component" value="Unassembled WGS sequence"/>
</dbReference>
<feature type="chain" id="PRO_5006622299" evidence="3">
    <location>
        <begin position="20"/>
        <end position="1347"/>
    </location>
</feature>
<feature type="transmembrane region" description="Helical" evidence="2">
    <location>
        <begin position="1148"/>
        <end position="1169"/>
    </location>
</feature>